<dbReference type="Gene3D" id="3.30.70.330">
    <property type="match status" value="1"/>
</dbReference>
<name>W6MUJ4_9ASCO</name>
<proteinExistence type="predicted"/>
<feature type="compositionally biased region" description="Polar residues" evidence="1">
    <location>
        <begin position="85"/>
        <end position="103"/>
    </location>
</feature>
<feature type="region of interest" description="Disordered" evidence="1">
    <location>
        <begin position="79"/>
        <end position="103"/>
    </location>
</feature>
<organism evidence="2 3">
    <name type="scientific">Kuraishia capsulata CBS 1993</name>
    <dbReference type="NCBI Taxonomy" id="1382522"/>
    <lineage>
        <taxon>Eukaryota</taxon>
        <taxon>Fungi</taxon>
        <taxon>Dikarya</taxon>
        <taxon>Ascomycota</taxon>
        <taxon>Saccharomycotina</taxon>
        <taxon>Pichiomycetes</taxon>
        <taxon>Pichiales</taxon>
        <taxon>Pichiaceae</taxon>
        <taxon>Kuraishia</taxon>
    </lineage>
</organism>
<dbReference type="STRING" id="1382522.W6MUJ4"/>
<gene>
    <name evidence="2" type="ORF">KUCA_T00001650001</name>
</gene>
<accession>W6MUJ4</accession>
<dbReference type="Proteomes" id="UP000019384">
    <property type="component" value="Unassembled WGS sequence"/>
</dbReference>
<dbReference type="RefSeq" id="XP_022457691.1">
    <property type="nucleotide sequence ID" value="XM_022603851.1"/>
</dbReference>
<dbReference type="HOGENOM" id="CLU_046455_1_0_1"/>
<dbReference type="InterPro" id="IPR012677">
    <property type="entry name" value="Nucleotide-bd_a/b_plait_sf"/>
</dbReference>
<evidence type="ECO:0000313" key="2">
    <source>
        <dbReference type="EMBL" id="CDK25680.1"/>
    </source>
</evidence>
<sequence>MIAHCGDDAESTELRPNKYTSNILKDYIGFKSSHSKDSMEKFSGKSFSGKSKGHSFGSFVHDSPRTEFIGIRKFARNHMRPPFSRDTNSSSHETTSTDFNDATLSKGRDNSSWRFFPGASQRGLAYDDFKSAQGPKTQTLDNLEKTSTCQFDTMVGFGESSTSKCEKRFLRFNSNIQNLPDQVAACPNPPKDIPRRVVSLYSLPEKASLSCILAQVRGGPLERIGVRYGSGDVMDDEPVDWSSAIVDLHFWRPTDADAFMEYATTGMFMINGKHVKAEWGATTVDQESSESTGSALELMADSGARRTLIFKKLIQRKISKHALNVSSRGYPSPTSHLSTDFDIDEVVKDFQQYGEIVEIAPVISRKLCFAVQFNDVRAAIMAKYDCENVESTNEYSPLFDKYKKWNVWYGKDPADKPCYPKCV</sequence>
<protein>
    <submittedName>
        <fullName evidence="2">Uncharacterized protein</fullName>
    </submittedName>
</protein>
<dbReference type="AlphaFoldDB" id="W6MUJ4"/>
<keyword evidence="3" id="KW-1185">Reference proteome</keyword>
<evidence type="ECO:0000313" key="3">
    <source>
        <dbReference type="Proteomes" id="UP000019384"/>
    </source>
</evidence>
<dbReference type="EMBL" id="HG793126">
    <property type="protein sequence ID" value="CDK25680.1"/>
    <property type="molecule type" value="Genomic_DNA"/>
</dbReference>
<evidence type="ECO:0000256" key="1">
    <source>
        <dbReference type="SAM" id="MobiDB-lite"/>
    </source>
</evidence>
<dbReference type="GeneID" id="34519079"/>
<reference evidence="2" key="2">
    <citation type="submission" date="2014-02" db="EMBL/GenBank/DDBJ databases">
        <title>Complete DNA sequence of /Kuraishia capsulata/ illustrates novel genomic features among budding yeasts (/Saccharomycotina/).</title>
        <authorList>
            <person name="Morales L."/>
            <person name="Noel B."/>
            <person name="Porcel B."/>
            <person name="Marcet-Houben M."/>
            <person name="Hullo M-F."/>
            <person name="Sacerdot C."/>
            <person name="Tekaia F."/>
            <person name="Leh-Louis V."/>
            <person name="Despons L."/>
            <person name="Khanna V."/>
            <person name="Aury J-M."/>
            <person name="Barbe V."/>
            <person name="Couloux A."/>
            <person name="Labadie K."/>
            <person name="Pelletier E."/>
            <person name="Souciet J-L."/>
            <person name="Boekhout T."/>
            <person name="Gabaldon T."/>
            <person name="Wincker P."/>
            <person name="Dujon B."/>
        </authorList>
    </citation>
    <scope>NUCLEOTIDE SEQUENCE</scope>
    <source>
        <strain evidence="2">CBS 1993</strain>
    </source>
</reference>
<reference evidence="2" key="1">
    <citation type="submission" date="2013-12" db="EMBL/GenBank/DDBJ databases">
        <authorList>
            <person name="Genoscope - CEA"/>
        </authorList>
    </citation>
    <scope>NUCLEOTIDE SEQUENCE</scope>
    <source>
        <strain evidence="2">CBS 1993</strain>
    </source>
</reference>
<dbReference type="OrthoDB" id="4073963at2759"/>